<proteinExistence type="predicted"/>
<evidence type="ECO:0000313" key="3">
    <source>
        <dbReference type="EMBL" id="KAG5480473.1"/>
    </source>
</evidence>
<name>A0A836KWB9_9TRYP</name>
<organism evidence="3 4">
    <name type="scientific">Leishmania orientalis</name>
    <dbReference type="NCBI Taxonomy" id="2249476"/>
    <lineage>
        <taxon>Eukaryota</taxon>
        <taxon>Discoba</taxon>
        <taxon>Euglenozoa</taxon>
        <taxon>Kinetoplastea</taxon>
        <taxon>Metakinetoplastina</taxon>
        <taxon>Trypanosomatida</taxon>
        <taxon>Trypanosomatidae</taxon>
        <taxon>Leishmaniinae</taxon>
        <taxon>Leishmania</taxon>
    </lineage>
</organism>
<gene>
    <name evidence="3" type="ORF">LSCM4_06240</name>
</gene>
<dbReference type="EMBL" id="JAFHLR010000020">
    <property type="protein sequence ID" value="KAG5480473.1"/>
    <property type="molecule type" value="Genomic_DNA"/>
</dbReference>
<evidence type="ECO:0000313" key="4">
    <source>
        <dbReference type="Proteomes" id="UP000674143"/>
    </source>
</evidence>
<keyword evidence="2" id="KW-0472">Membrane</keyword>
<protein>
    <submittedName>
        <fullName evidence="3">Uncharacterized protein</fullName>
    </submittedName>
</protein>
<evidence type="ECO:0000256" key="1">
    <source>
        <dbReference type="SAM" id="MobiDB-lite"/>
    </source>
</evidence>
<comment type="caution">
    <text evidence="3">The sequence shown here is derived from an EMBL/GenBank/DDBJ whole genome shotgun (WGS) entry which is preliminary data.</text>
</comment>
<feature type="region of interest" description="Disordered" evidence="1">
    <location>
        <begin position="1351"/>
        <end position="1379"/>
    </location>
</feature>
<evidence type="ECO:0000256" key="2">
    <source>
        <dbReference type="SAM" id="Phobius"/>
    </source>
</evidence>
<keyword evidence="4" id="KW-1185">Reference proteome</keyword>
<feature type="transmembrane region" description="Helical" evidence="2">
    <location>
        <begin position="2053"/>
        <end position="2073"/>
    </location>
</feature>
<dbReference type="GeneID" id="92362098"/>
<dbReference type="RefSeq" id="XP_067063804.1">
    <property type="nucleotide sequence ID" value="XM_067208164.1"/>
</dbReference>
<dbReference type="Proteomes" id="UP000674143">
    <property type="component" value="Chromosome 20"/>
</dbReference>
<keyword evidence="2" id="KW-1133">Transmembrane helix</keyword>
<reference evidence="3 4" key="1">
    <citation type="submission" date="2021-02" db="EMBL/GenBank/DDBJ databases">
        <title>Leishmania (Mundinia) orientalis Genome sequencing and assembly.</title>
        <authorList>
            <person name="Almutairi H."/>
            <person name="Gatherer D."/>
        </authorList>
    </citation>
    <scope>NUCLEOTIDE SEQUENCE [LARGE SCALE GENOMIC DNA]</scope>
    <source>
        <strain evidence="3">LSCM4</strain>
    </source>
</reference>
<accession>A0A836KWB9</accession>
<dbReference type="KEGG" id="loi:92362098"/>
<keyword evidence="2" id="KW-0812">Transmembrane</keyword>
<sequence>MAGETQCDLPALVSSLQAATVEWSLPAQRPTSSSMTGFSASSIDGTGGGGIAGVRVGCRYLRYAQALQDIDELFADLGARSSAELVAWCASLQQSGVASHFGALIVDHVLQGMLPFVTLQRCLRLMDIFLGWVTRPNAGRTERGVSPAGPSCPVLVPSNVVVEWIERTWTTVTTLSRDNAGASSPTSTASLCSALQLLPVLLRWSSAGSPLPPFRRSQLPHPAKMLSLAARLLALQVLPLLLQHQPGALGTQACTCEMIEYVKRACAKTVDLSVRIAVGSSLRGLLEAGLRVSSPAVAYALMDMLLTLCDEASLHGVSDEDLHDVGVCMGYLLAFYQCDFMTDVLADVLQASLTSASKPAGEERLGHRGACGGISGRVRWLFFGGSDAVEGSRVVLRCFNERMTRAAQRALATALATLCSCCVTPATTADAVQCCFVLLVPLAEDGRAYMPRLLADAILQWAAQLPSNGHRVVLADALRGYVQRSGEDKAVARTAMVALQGVVRTLTSSLEIGFNVAKGVLAAVQSMPTLLHAGVEVLGAVARTNVLYARHLQHQCAQVGGADAANTLTFQLHVRALLEAAAALRAGPALQGDGLGDEDRASLVHVCIRLLLRLSRGDPPCTVQDVHYRQAELIFRITHLLYDLLQGSSGAVLRAIRGKVQPCTVGFMSLLVGSPAPTIAFYKAVTAACAMLRRAPTISDMERMLAVGFLEARLASQYNGAKQDAGAAASSAETAYFAISRASLFELVSSRPWPTCKDDGSLRWLAAQALKDVATACAQGVPVFSFADTCDAAIASAAQSMGLLRADLLPHPTSEVFCGASSVAVETPTHPVEECGGNAVRLLRWTLHHFVQRAGAAGVCAALLTSLRTELYETYGTPVGVAASESAEDEARRLLQQDVVLWNCLCAVEQLLQEASLPAAAALRQNAEWVSEVKRWQSLAAQLVSDVGRASVEVRLLAAKMLGRCLVLTDQVDLYTSQTMSAVAQWLVGKPAQHDGLGVLMVLSEAHCCYKECRAAAVEAAGTDGGSSPTLPLATSLLAEAWKQLAGSAPTAITSVVVSAPLLLLISLRLARAYPVEVEAALFDHVVAVLLTPMTAANSLWWSPESMLGVLTVLQQLWAALPCKSACASAVRHSTALVLLQQSHTTALQGQRTPAPTVAAAALDAVHTYTLLQQCDREQAALVGMHKRHSSWSVLLHQCLDYITLIPPEEMGAASRTIVRVRGQGTALRRRVVVDDGVSRRLAVFWRLAMEGAAATSPSAACGSARLLTPVEVAVQVDVAIAAATRREWMSAAQATYTLLLSQRSASAALETNARTVSLKMYLDGIHAVLQARSPDVQVDLAKRDTDVFETAEDADAADTAGGGGSDSEGAKEYTEEYGEEGMGGILSEAGRAGGDGGADEERGPVTSDLGAGVVNSDAASLIFDVAAKEAAMWLLYGVLRSLPSPSSSANSRENDDEARQALLPVVVAAAQLVEVHPEVQMSTIALLHQVLVAWGDATQRQSNSRQTPALLQWKTQLVVGLTTVLQHGLVSLEGCTALAVQYSRCNMADPSSCRRVLRSLLLLLHACHRLRERGRGFLLIGGSGPGQIIVALTKVAQAPAMNPSGGVSGGSAGGDAADTAAAEQAQRGILRSLASAPCQAALTLLCELFVTAASLTNGYANSADTIGFCWGGGGHCRDGDDDDGTSIASSVYASRTSVSAGDVLQAVALLTQEPLKAVLGPALRYASGCLAVLALTTLAVSAAPPTLPDREPSACVAALTSVADLSSHLTANHQRLLARVAQERLCAHIEKHLSSAQPLQSVWGTADTGLLRIMTVAPVSRDTAAMLLERIKPILSQPAAGGWRAEVAASLLVVGMRASLELNQLRPLLTALPVTSLLSDVPPEVLARLPHAVRSYLCEGGPTRARALALVSPAGLLLAEQCAASDNSTPQCYPLLAHREVWPVALQLLWEARDPLHVVTVMWSCAPSQAHTISPSSLPLREQVPPRRVQAEVLLSLLASLGASSASGVGVDEAAALVLLRCGRLMCELLLGIMASAEGAAVAPDADALYTVLAYIVAVLCTPLGAAFAVALKPVGLHLVRTVAPSAGPALREAIQRLGSTQAVQLRSFMEGSCS</sequence>